<evidence type="ECO:0000256" key="1">
    <source>
        <dbReference type="ARBA" id="ARBA00001946"/>
    </source>
</evidence>
<dbReference type="InterPro" id="IPR036900">
    <property type="entry name" value="A-D-PHexomutase_C_sf"/>
</dbReference>
<keyword evidence="3" id="KW-0597">Phosphoprotein</keyword>
<dbReference type="PANTHER" id="PTHR43771">
    <property type="entry name" value="PHOSPHOMANNOMUTASE"/>
    <property type="match status" value="1"/>
</dbReference>
<evidence type="ECO:0000256" key="3">
    <source>
        <dbReference type="ARBA" id="ARBA00022553"/>
    </source>
</evidence>
<dbReference type="Gene3D" id="3.30.310.50">
    <property type="entry name" value="Alpha-D-phosphohexomutase, C-terminal domain"/>
    <property type="match status" value="1"/>
</dbReference>
<evidence type="ECO:0008006" key="13">
    <source>
        <dbReference type="Google" id="ProtNLM"/>
    </source>
</evidence>
<dbReference type="GO" id="GO:0046872">
    <property type="term" value="F:metal ion binding"/>
    <property type="evidence" value="ECO:0007669"/>
    <property type="project" value="UniProtKB-KW"/>
</dbReference>
<comment type="caution">
    <text evidence="11">The sequence shown here is derived from an EMBL/GenBank/DDBJ whole genome shotgun (WGS) entry which is preliminary data.</text>
</comment>
<evidence type="ECO:0000259" key="7">
    <source>
        <dbReference type="Pfam" id="PF00408"/>
    </source>
</evidence>
<feature type="domain" description="Alpha-D-phosphohexomutase alpha/beta/alpha" evidence="10">
    <location>
        <begin position="257"/>
        <end position="366"/>
    </location>
</feature>
<evidence type="ECO:0000259" key="8">
    <source>
        <dbReference type="Pfam" id="PF02878"/>
    </source>
</evidence>
<protein>
    <recommendedName>
        <fullName evidence="13">Phosphomannomutase/phosphoglucomutase</fullName>
    </recommendedName>
</protein>
<dbReference type="PANTHER" id="PTHR43771:SF1">
    <property type="entry name" value="PHOSPHOMANNOMUTASE"/>
    <property type="match status" value="1"/>
</dbReference>
<dbReference type="CDD" id="cd03089">
    <property type="entry name" value="PMM_PGM"/>
    <property type="match status" value="1"/>
</dbReference>
<dbReference type="SUPFAM" id="SSF55957">
    <property type="entry name" value="Phosphoglucomutase, C-terminal domain"/>
    <property type="match status" value="1"/>
</dbReference>
<proteinExistence type="inferred from homology"/>
<evidence type="ECO:0000256" key="2">
    <source>
        <dbReference type="ARBA" id="ARBA00010231"/>
    </source>
</evidence>
<comment type="similarity">
    <text evidence="2">Belongs to the phosphohexose mutase family.</text>
</comment>
<evidence type="ECO:0000256" key="6">
    <source>
        <dbReference type="ARBA" id="ARBA00023235"/>
    </source>
</evidence>
<feature type="domain" description="Alpha-D-phosphohexomutase alpha/beta/alpha" evidence="9">
    <location>
        <begin position="153"/>
        <end position="250"/>
    </location>
</feature>
<dbReference type="InterPro" id="IPR005846">
    <property type="entry name" value="A-D-PHexomutase_a/b/a-III"/>
</dbReference>
<evidence type="ECO:0000313" key="12">
    <source>
        <dbReference type="Proteomes" id="UP000176253"/>
    </source>
</evidence>
<keyword evidence="5" id="KW-0460">Magnesium</keyword>
<dbReference type="InterPro" id="IPR005841">
    <property type="entry name" value="Alpha-D-phosphohexomutase_SF"/>
</dbReference>
<dbReference type="Pfam" id="PF02879">
    <property type="entry name" value="PGM_PMM_II"/>
    <property type="match status" value="1"/>
</dbReference>
<accession>A0A1F5ZXY9</accession>
<dbReference type="InterPro" id="IPR005845">
    <property type="entry name" value="A-D-PHexomutase_a/b/a-II"/>
</dbReference>
<evidence type="ECO:0000256" key="4">
    <source>
        <dbReference type="ARBA" id="ARBA00022723"/>
    </source>
</evidence>
<dbReference type="InterPro" id="IPR005843">
    <property type="entry name" value="A-D-PHexomutase_C"/>
</dbReference>
<organism evidence="11 12">
    <name type="scientific">Candidatus Gottesmanbacteria bacterium RIFCSPHIGHO2_02_FULL_39_14</name>
    <dbReference type="NCBI Taxonomy" id="1798383"/>
    <lineage>
        <taxon>Bacteria</taxon>
        <taxon>Candidatus Gottesmaniibacteriota</taxon>
    </lineage>
</organism>
<keyword evidence="4" id="KW-0479">Metal-binding</keyword>
<dbReference type="Pfam" id="PF00408">
    <property type="entry name" value="PGM_PMM_IV"/>
    <property type="match status" value="1"/>
</dbReference>
<dbReference type="GO" id="GO:0005975">
    <property type="term" value="P:carbohydrate metabolic process"/>
    <property type="evidence" value="ECO:0007669"/>
    <property type="project" value="InterPro"/>
</dbReference>
<sequence length="457" mass="52164">MKIDQSIFRDYDIRGIYPRQLNEEIFFILGRAISQYLQVREIAVGHDTRLSSPSLFKALVSGFNRQNVDVVDLGLISTEMNYFASGYYGYPANIIVSASHNPPQYNGLKIVKKGVVPLHGGYGLPEIKKITLSQQFPLTKLTGSVKKKSIITDWINHLLTFVEIKNLKKLKVVIDAGNGMGGISWQRLINHLPLTIIPLYFEPDGHFPNHLPDPLITKNLAKLQKKIKTEKADLGFAIDGDADRLFVIDDQSQLLTGSITTAMLAEHLLEKEGPAAVLYSVTSSRLVPEIIKKHQGVPYKTRVGHSFIKMEMKKTNGLFAGEHSGHFYFRKNYYADSSSIAGLLFLEFLSLKNKKLSVIRHNYEKYHQSGEINYYVDGSRNFFHNLRKYFNKEKLEEIDGLTVELDGWWFNMRSSKTEPLVRLNLEADSKQILKRKFKFLHNLIVRFGGKIKKEKIT</sequence>
<dbReference type="Pfam" id="PF02880">
    <property type="entry name" value="PGM_PMM_III"/>
    <property type="match status" value="1"/>
</dbReference>
<evidence type="ECO:0000259" key="10">
    <source>
        <dbReference type="Pfam" id="PF02880"/>
    </source>
</evidence>
<dbReference type="EMBL" id="MFJM01000039">
    <property type="protein sequence ID" value="OGG17346.1"/>
    <property type="molecule type" value="Genomic_DNA"/>
</dbReference>
<gene>
    <name evidence="11" type="ORF">A3D78_01615</name>
</gene>
<feature type="domain" description="Alpha-D-phosphohexomutase C-terminal" evidence="7">
    <location>
        <begin position="404"/>
        <end position="435"/>
    </location>
</feature>
<dbReference type="Pfam" id="PF02878">
    <property type="entry name" value="PGM_PMM_I"/>
    <property type="match status" value="1"/>
</dbReference>
<evidence type="ECO:0000313" key="11">
    <source>
        <dbReference type="EMBL" id="OGG17346.1"/>
    </source>
</evidence>
<dbReference type="PRINTS" id="PR00509">
    <property type="entry name" value="PGMPMM"/>
</dbReference>
<dbReference type="InterPro" id="IPR016055">
    <property type="entry name" value="A-D-PHexomutase_a/b/a-I/II/III"/>
</dbReference>
<dbReference type="GO" id="GO:0016868">
    <property type="term" value="F:intramolecular phosphotransferase activity"/>
    <property type="evidence" value="ECO:0007669"/>
    <property type="project" value="InterPro"/>
</dbReference>
<comment type="cofactor">
    <cofactor evidence="1">
        <name>Mg(2+)</name>
        <dbReference type="ChEBI" id="CHEBI:18420"/>
    </cofactor>
</comment>
<reference evidence="11 12" key="1">
    <citation type="journal article" date="2016" name="Nat. Commun.">
        <title>Thousands of microbial genomes shed light on interconnected biogeochemical processes in an aquifer system.</title>
        <authorList>
            <person name="Anantharaman K."/>
            <person name="Brown C.T."/>
            <person name="Hug L.A."/>
            <person name="Sharon I."/>
            <person name="Castelle C.J."/>
            <person name="Probst A.J."/>
            <person name="Thomas B.C."/>
            <person name="Singh A."/>
            <person name="Wilkins M.J."/>
            <person name="Karaoz U."/>
            <person name="Brodie E.L."/>
            <person name="Williams K.H."/>
            <person name="Hubbard S.S."/>
            <person name="Banfield J.F."/>
        </authorList>
    </citation>
    <scope>NUCLEOTIDE SEQUENCE [LARGE SCALE GENOMIC DNA]</scope>
</reference>
<dbReference type="STRING" id="1798383.A3D78_01615"/>
<dbReference type="InterPro" id="IPR005844">
    <property type="entry name" value="A-D-PHexomutase_a/b/a-I"/>
</dbReference>
<name>A0A1F5ZXY9_9BACT</name>
<dbReference type="Proteomes" id="UP000176253">
    <property type="component" value="Unassembled WGS sequence"/>
</dbReference>
<dbReference type="SUPFAM" id="SSF53738">
    <property type="entry name" value="Phosphoglucomutase, first 3 domains"/>
    <property type="match status" value="3"/>
</dbReference>
<keyword evidence="6" id="KW-0413">Isomerase</keyword>
<feature type="domain" description="Alpha-D-phosphohexomutase alpha/beta/alpha" evidence="8">
    <location>
        <begin position="7"/>
        <end position="115"/>
    </location>
</feature>
<evidence type="ECO:0000256" key="5">
    <source>
        <dbReference type="ARBA" id="ARBA00022842"/>
    </source>
</evidence>
<evidence type="ECO:0000259" key="9">
    <source>
        <dbReference type="Pfam" id="PF02879"/>
    </source>
</evidence>
<dbReference type="AlphaFoldDB" id="A0A1F5ZXY9"/>
<dbReference type="Gene3D" id="3.40.120.10">
    <property type="entry name" value="Alpha-D-Glucose-1,6-Bisphosphate, subunit A, domain 3"/>
    <property type="match status" value="3"/>
</dbReference>